<dbReference type="Proteomes" id="UP000596276">
    <property type="component" value="Chromosome 2"/>
</dbReference>
<protein>
    <submittedName>
        <fullName evidence="1">Uncharacterized protein</fullName>
    </submittedName>
</protein>
<dbReference type="AlphaFoldDB" id="A0A7U2QQY6"/>
<accession>A0A7U2QQY6</accession>
<gene>
    <name evidence="1" type="ORF">F9C07_9426</name>
</gene>
<dbReference type="EMBL" id="CP044622">
    <property type="protein sequence ID" value="QRD81208.1"/>
    <property type="molecule type" value="Genomic_DNA"/>
</dbReference>
<organism evidence="1 2">
    <name type="scientific">Aspergillus flavus (strain ATCC 200026 / FGSC A1120 / IAM 13836 / NRRL 3357 / JCM 12722 / SRRC 167)</name>
    <dbReference type="NCBI Taxonomy" id="332952"/>
    <lineage>
        <taxon>Eukaryota</taxon>
        <taxon>Fungi</taxon>
        <taxon>Dikarya</taxon>
        <taxon>Ascomycota</taxon>
        <taxon>Pezizomycotina</taxon>
        <taxon>Eurotiomycetes</taxon>
        <taxon>Eurotiomycetidae</taxon>
        <taxon>Eurotiales</taxon>
        <taxon>Aspergillaceae</taxon>
        <taxon>Aspergillus</taxon>
        <taxon>Aspergillus subgen. Circumdati</taxon>
    </lineage>
</organism>
<evidence type="ECO:0000313" key="1">
    <source>
        <dbReference type="EMBL" id="QRD81208.1"/>
    </source>
</evidence>
<sequence length="50" mass="6029">MVDDNTYIADRKTHILEFNDPWDSLDASKNSMFSRIFYESVPRFWRENVA</sequence>
<proteinExistence type="predicted"/>
<dbReference type="VEuPathDB" id="FungiDB:F9C07_9426"/>
<reference evidence="2" key="1">
    <citation type="journal article" date="2021" name="G3 (Bethesda)">
        <title>Chromosome assembled and annotated genome sequence of Aspergillus flavus NRRL 3357.</title>
        <authorList>
            <person name="Skerker J.M."/>
            <person name="Pianalto K.M."/>
            <person name="Mondo S.J."/>
            <person name="Yang K."/>
            <person name="Arkin A.P."/>
            <person name="Keller N.P."/>
            <person name="Grigoriev I.V."/>
            <person name="Louise Glass N.L."/>
        </authorList>
    </citation>
    <scope>NUCLEOTIDE SEQUENCE [LARGE SCALE GENOMIC DNA]</scope>
    <source>
        <strain evidence="2">ATCC 200026 / FGSC A1120 / IAM 13836 / NRRL 3357 / JCM 12722 / SRRC 167</strain>
    </source>
</reference>
<keyword evidence="2" id="KW-1185">Reference proteome</keyword>
<evidence type="ECO:0000313" key="2">
    <source>
        <dbReference type="Proteomes" id="UP000596276"/>
    </source>
</evidence>
<name>A0A7U2QQY6_ASPFN</name>